<feature type="region of interest" description="Disordered" evidence="1">
    <location>
        <begin position="934"/>
        <end position="964"/>
    </location>
</feature>
<accession>A0A8T0ES71</accession>
<feature type="compositionally biased region" description="Basic and acidic residues" evidence="1">
    <location>
        <begin position="2920"/>
        <end position="2947"/>
    </location>
</feature>
<feature type="region of interest" description="Disordered" evidence="1">
    <location>
        <begin position="2841"/>
        <end position="2961"/>
    </location>
</feature>
<dbReference type="Proteomes" id="UP000807504">
    <property type="component" value="Unassembled WGS sequence"/>
</dbReference>
<feature type="region of interest" description="Disordered" evidence="1">
    <location>
        <begin position="1515"/>
        <end position="1538"/>
    </location>
</feature>
<feature type="compositionally biased region" description="Gly residues" evidence="1">
    <location>
        <begin position="3176"/>
        <end position="3185"/>
    </location>
</feature>
<reference evidence="2" key="1">
    <citation type="journal article" date="2020" name="bioRxiv">
        <title>Chromosome-level reference genome of the European wasp spider Argiope bruennichi: a resource for studies on range expansion and evolutionary adaptation.</title>
        <authorList>
            <person name="Sheffer M.M."/>
            <person name="Hoppe A."/>
            <person name="Krehenwinkel H."/>
            <person name="Uhl G."/>
            <person name="Kuss A.W."/>
            <person name="Jensen L."/>
            <person name="Jensen C."/>
            <person name="Gillespie R.G."/>
            <person name="Hoff K.J."/>
            <person name="Prost S."/>
        </authorList>
    </citation>
    <scope>NUCLEOTIDE SEQUENCE</scope>
</reference>
<comment type="caution">
    <text evidence="2">The sequence shown here is derived from an EMBL/GenBank/DDBJ whole genome shotgun (WGS) entry which is preliminary data.</text>
</comment>
<organism evidence="2 3">
    <name type="scientific">Argiope bruennichi</name>
    <name type="common">Wasp spider</name>
    <name type="synonym">Aranea bruennichi</name>
    <dbReference type="NCBI Taxonomy" id="94029"/>
    <lineage>
        <taxon>Eukaryota</taxon>
        <taxon>Metazoa</taxon>
        <taxon>Ecdysozoa</taxon>
        <taxon>Arthropoda</taxon>
        <taxon>Chelicerata</taxon>
        <taxon>Arachnida</taxon>
        <taxon>Araneae</taxon>
        <taxon>Araneomorphae</taxon>
        <taxon>Entelegynae</taxon>
        <taxon>Araneoidea</taxon>
        <taxon>Araneidae</taxon>
        <taxon>Argiope</taxon>
    </lineage>
</organism>
<sequence length="3632" mass="372184">MGGAASAAGVGAGMGGGSGGGAASATGVLRGTGGGAIGAAGVAGGMGGGYGLGAAGAAGAAGGFGGPYAGGATSATGAAGGMGGGYGYGGASAAGAAGGMGLGYGGGASSAAGAAGGFGGGYGAAGGAGGMGGNYGFGSASAAGAAGGFGSGFGGGAAGAAGAAGGMRGGVAGAAGAAGGYGFGGGSAIGAAAGIAGGYGSGAASGHLKHFQQFAAGAAGGMGYGGGAMNAAGAAGGFGGGYGGGAAGAAGAAGGMGGGYGFGGASAAGAAGGFGGGFAGGATSAGTAGGMGGGFGGGAASAAGAAGGMGGGYGTGVAGAAGVAGGFGGGYGGDAAGATGAAGGFGGGTAGGAGAVGGMGGGYGGAAAGAAGVAGGFGGGYGSGIANAAGAAGGIRGGFGGGAASAAGVAGGMGLGYGGAAAGAAGVAGGFGGGYSAAGAAGGIRGGAAGAASLGHVDGGAATDAAGAAGGMRGGYASGAASAGGAAGGMGLGFGGGAVSAAGAAGRFGGGYGGGSAGGFGGYGRDVLGRRGFGGGYGGGAAGGFGGGAGGAAGGFGGGYGRGATGGAGAAGSFGGGYGGGATSASGVAGGFGGGYGGGASRTAVVAGGMGGYGGGTASGEGTGVAGGLGHSHGGSTAGATGAAGGFSGGAANAAGVAGGFGGGYYGNAAGAAGAARGFGVGYRVGAGSAAGVADEKGGKAASRKGYINGNGRGSAAASVADRSVFGGESAIHDRAEFRNAASDGTVYGPGRAVAVVPTGIGFGSGNVATAGVKYGDGRAASNVARNVGESAAAGRTRFGGDNAAGGGIGYKSRGATAAADGRAVDAAVVTVGEIGFKHGNAAAGGTGFKDGDRDTAAGAARYGVRSVAPVAALGSRNAQVVAAGRGGSVAATVTKYGSGSAAAAAAAEGGLVNKQANYSDYYRVTKANSKAHSHRNKYFKESDYGSEEASNNSPISRRKSYPESSYEEFDANKEIPQNWHGYMYPYKIDEGFYENGIGNVDNEQFDSYNQYYFFDDPIYSRPYATRKRTRRSRGSEIFKDESKKYGEIVEDTKDEIKMSPNESIISLYETIKHVVENRNNTHLLYTGKNESGRDGVENTEKNVYIVSDKSVFRNKYKDLLNGLHEATGKNNFNDEGNPNTNQGETQILYDDEQESFIDSNKKSRNLINASSPAEAWISKSKISRPVESELQINTSGDKSRNHLKSSILFKKPKDDKIHASHSDMNVVLNFPKSKPFEKVGGKDDTLSRLKANFIKNNIKLLANENKTKLNGIENTTGINPYSSVSDRKIDRIQAHFGRYTSTENVSGDNLQWSEEGLNNETIKVLNISKDESANFKDEEIRQKEYEMGITENREEANMNRSSKSVEHSKEYDFSDIKEQRSQYKVIDNLFETLNTQENKDKTNASLNVKDISVEEIKKNDAIRYLNLFSDAFNDGFNNKKGIFMRKLETNLNASENKSTKEQQQKRTEIIQNEGEKILFPFIYESNGEETKMGKVSSLEEKLVTKSDKKAKQYERKRSDFHVEESSRNDSAIKENSDVESLRIQMNTSEGKDQQFNESSEDYLNDFLNYQSNAQKNAFIQKPKNGSSIYNKYSTVNHNKTDARVIDKSRNNKNLDTELINSNMSLPNGSQMNKFSNESNQNIKNYFSDFYISNIEAFDGEDKKISSKIGLNINNNGTEKNSSNLKSNFLEGANSKRYDLSAEKFILDNFKIKNQVGKYVDAVINEEIEQHESVSEDVTIESKNEYQKFFAINQFGNGTSDLRNKMTVNVFSIRVKSPKNGTEVDKYRYSVALHKKKNDSNSYIDIVNNNASSDNIVLESGPVKTIKHLVIQSDNSKTMENVGNASKECEDNANIEKSHIHDLGVREYKYKNIHYENKAFSMLDGKIPKETSYSNGTETLEKHANVSNMRSRNGLIAEESGTFSERNRSSTGKYISVGKAVTRKTYTPGGQSIRDVKGPAYKSNENSNESAEIVRKSRSMEGYYDRNGGAPDPYLNWYNYWQRKYRNGEVSYDDAMAGYVRHLDNHRGRVNRYGHGANGYRGGGMLYGVDDNGYRAKSGLGLRGYSGYKSGGRQYDDGIYRSRINDNGYNNRMDEYNRMYSSFHQRPHGYEDFINYGSDTNRGRGAVSDNGENSYYRGSGPQYGQQKEYQHMASDNYTRKHAYRIGTSTYNNGANAYPDERKPYNKIPNTYPYEGKAYNYRGNKNPIEINSNNYRANDYPNARNAYNNRANEYPSERNAYYYNRVNEFPSEKNTYKSAVNAYHNGASEYNARNINYNKTVNDARTAYNNREPNHLGKAFANPISSNTYGKGANNSAVNPYHSGISEYKNTDNSNINRMDTYNNARTAYNIGKSNHNGMSYTNLSSSGTYSNGANLGGKGIYNSGAYQNGVSSTYVSPKAKNPDSRMTNKYYNVAGKDSNGNTKTNISPVETNAKIAAGNGFRNAVAGGIVSGNTYIGAYDTKPYVDRNNALVQPSVVRDTELQSNLAASDLNYYGQTYKRINDTIKGNGLVIADSSYEDQNQANAKSCRLQRKLIGYKEGAPRDFKPGAPWLTFREALKGMKHQQYAYPGSRRLLMFTEDEDLSNEMIYGFNEGENYPSPTRIELNAEPFSYNSYDHADIKNNLNIGNRGDTPYLSAPSPLSDQQKDVYPNVPDLKPMQTTHFLADAHNYQKMDYRADYSPNPHKSPQSDSRIIGYYIFEAGPNIPNLTYPTEDSLFPDFKPQYRIEEARFYPFADAQNYRKTNYYSDPLHLFKDPDNIPSLFNYADKNHYNPNGSPRSDPKLLGYYSLPSAQGKMNIHHEAGNLNKKEFHVTEKERPKRSYRADNPYNSYQQFNTHTFQHKSTLDKDHNPDPQSAIGTTGYINERDKVDHSDAQSNSPPIGYKNRQDSDYSLDPQSTFHATGFKNRQGNSFQSNAQFDPRYRKEQTIDFKSDRQSDTRTSEYRDGPARQNPLKTDKQPSIRQTPQDLEYQTHQNPQDLNFRMRIPDNPDYYYDYRNHKWQARQDPLDLNYRTETPHDPHLHYDYRNHKWQGAPHNPYYYYDYKNHKWQEGTPHNPYYYYDYRNGKWQARENPQDLHSQTKVPYNPSHYHAYKNHKLQAPRQSPLDLDYRSRAPHNPYYYYDYKNRKWQGDPYNPYFDYKNHKGQARQNFRDLDHRRGHNNLSYRQGGSAASAAAAGGGGIGHGGASAAAAGSGGGFACEQPPPPSSQSLPIPPKEPLPPYPPPPFPPVLPLRRISPKTPSPDVSPPAPGVVRLGGYTVERRITEQRIVGTPGAQISADLFSMPVLTATSAAVVPPAFFPYSQSPASVSGGWSNGGPGGWGSGGLGFGGGGTGWGGGGAAGAAAAGGGGAAGAAAAGGGGAAGAASAVGGGAAGAAAAGGAGWGGGGAAGAAAAGGGGSGWGGGGAAAAAAGGGGGAAGAAAAGGGGASGAAAAGGGGAAGAAAAGGGAAGAAAAGGGGAAGAAAAGGAGAAGAAAAGGGGGAAGAAAAGGGSGWGGGGAAGAAAAGGGGGAASAAAAGSGGAAGAAAAGGGGAAGAAAAGGGGAAGSGWGGGGAAGAAAAGGGGAAGAAAAGGEGAAGAAAAGGGGSGWGGGGAAGAAAAGGGGAAGSAAAGGGGAGWGGGGAGWGSGGNV</sequence>
<reference evidence="2" key="2">
    <citation type="submission" date="2020-06" db="EMBL/GenBank/DDBJ databases">
        <authorList>
            <person name="Sheffer M."/>
        </authorList>
    </citation>
    <scope>NUCLEOTIDE SEQUENCE</scope>
</reference>
<evidence type="ECO:0000256" key="1">
    <source>
        <dbReference type="SAM" id="MobiDB-lite"/>
    </source>
</evidence>
<feature type="compositionally biased region" description="Pro residues" evidence="1">
    <location>
        <begin position="3239"/>
        <end position="3249"/>
    </location>
</feature>
<feature type="compositionally biased region" description="Polar residues" evidence="1">
    <location>
        <begin position="2894"/>
        <end position="2917"/>
    </location>
</feature>
<feature type="region of interest" description="Disordered" evidence="1">
    <location>
        <begin position="3171"/>
        <end position="3249"/>
    </location>
</feature>
<proteinExistence type="predicted"/>
<dbReference type="EMBL" id="JABXBU010002072">
    <property type="protein sequence ID" value="KAF8777296.1"/>
    <property type="molecule type" value="Genomic_DNA"/>
</dbReference>
<gene>
    <name evidence="2" type="ORF">HNY73_014181</name>
</gene>
<name>A0A8T0ES71_ARGBR</name>
<evidence type="ECO:0000313" key="2">
    <source>
        <dbReference type="EMBL" id="KAF8777296.1"/>
    </source>
</evidence>
<keyword evidence="3" id="KW-1185">Reference proteome</keyword>
<evidence type="ECO:0000313" key="3">
    <source>
        <dbReference type="Proteomes" id="UP000807504"/>
    </source>
</evidence>
<feature type="compositionally biased region" description="Basic and acidic residues" evidence="1">
    <location>
        <begin position="2864"/>
        <end position="2873"/>
    </location>
</feature>
<feature type="compositionally biased region" description="Pro residues" evidence="1">
    <location>
        <begin position="3201"/>
        <end position="3230"/>
    </location>
</feature>
<feature type="compositionally biased region" description="Polar residues" evidence="1">
    <location>
        <begin position="2852"/>
        <end position="2862"/>
    </location>
</feature>
<protein>
    <submittedName>
        <fullName evidence="2">Uncharacterized protein</fullName>
    </submittedName>
</protein>